<dbReference type="AlphaFoldDB" id="A0A8X6Y4Y6"/>
<proteinExistence type="predicted"/>
<accession>A0A8X6Y4Y6</accession>
<comment type="caution">
    <text evidence="2">The sequence shown here is derived from an EMBL/GenBank/DDBJ whole genome shotgun (WGS) entry which is preliminary data.</text>
</comment>
<gene>
    <name evidence="2" type="ORF">TNIN_295861</name>
</gene>
<dbReference type="EMBL" id="BMAV01015847">
    <property type="protein sequence ID" value="GFY66145.1"/>
    <property type="molecule type" value="Genomic_DNA"/>
</dbReference>
<evidence type="ECO:0000313" key="2">
    <source>
        <dbReference type="EMBL" id="GFY66145.1"/>
    </source>
</evidence>
<evidence type="ECO:0000256" key="1">
    <source>
        <dbReference type="SAM" id="Phobius"/>
    </source>
</evidence>
<keyword evidence="1" id="KW-0472">Membrane</keyword>
<keyword evidence="1" id="KW-0812">Transmembrane</keyword>
<evidence type="ECO:0000313" key="3">
    <source>
        <dbReference type="Proteomes" id="UP000886998"/>
    </source>
</evidence>
<protein>
    <submittedName>
        <fullName evidence="2">Uncharacterized protein</fullName>
    </submittedName>
</protein>
<dbReference type="Proteomes" id="UP000886998">
    <property type="component" value="Unassembled WGS sequence"/>
</dbReference>
<keyword evidence="3" id="KW-1185">Reference proteome</keyword>
<keyword evidence="1" id="KW-1133">Transmembrane helix</keyword>
<feature type="transmembrane region" description="Helical" evidence="1">
    <location>
        <begin position="74"/>
        <end position="92"/>
    </location>
</feature>
<reference evidence="2" key="1">
    <citation type="submission" date="2020-08" db="EMBL/GenBank/DDBJ databases">
        <title>Multicomponent nature underlies the extraordinary mechanical properties of spider dragline silk.</title>
        <authorList>
            <person name="Kono N."/>
            <person name="Nakamura H."/>
            <person name="Mori M."/>
            <person name="Yoshida Y."/>
            <person name="Ohtoshi R."/>
            <person name="Malay A.D."/>
            <person name="Moran D.A.P."/>
            <person name="Tomita M."/>
            <person name="Numata K."/>
            <person name="Arakawa K."/>
        </authorList>
    </citation>
    <scope>NUCLEOTIDE SEQUENCE</scope>
</reference>
<name>A0A8X6Y4Y6_9ARAC</name>
<organism evidence="2 3">
    <name type="scientific">Trichonephila inaurata madagascariensis</name>
    <dbReference type="NCBI Taxonomy" id="2747483"/>
    <lineage>
        <taxon>Eukaryota</taxon>
        <taxon>Metazoa</taxon>
        <taxon>Ecdysozoa</taxon>
        <taxon>Arthropoda</taxon>
        <taxon>Chelicerata</taxon>
        <taxon>Arachnida</taxon>
        <taxon>Araneae</taxon>
        <taxon>Araneomorphae</taxon>
        <taxon>Entelegynae</taxon>
        <taxon>Araneoidea</taxon>
        <taxon>Nephilidae</taxon>
        <taxon>Trichonephila</taxon>
        <taxon>Trichonephila inaurata</taxon>
    </lineage>
</organism>
<sequence>MQEKHLFSLRESNNLYERRDLSVLVDEISLTLSIPKLLRGKTARHTQDWLTSVKIMFSIADPKIYRGVKFDPRMFVVSGITTCVIFCLIIHLRDSASKNVKLAFQNSPTESTSPSSFERH</sequence>